<dbReference type="KEGG" id="pcor:KS4_20560"/>
<proteinExistence type="predicted"/>
<organism evidence="2 3">
    <name type="scientific">Poriferisphaera corsica</name>
    <dbReference type="NCBI Taxonomy" id="2528020"/>
    <lineage>
        <taxon>Bacteria</taxon>
        <taxon>Pseudomonadati</taxon>
        <taxon>Planctomycetota</taxon>
        <taxon>Phycisphaerae</taxon>
        <taxon>Phycisphaerales</taxon>
        <taxon>Phycisphaeraceae</taxon>
        <taxon>Poriferisphaera</taxon>
    </lineage>
</organism>
<dbReference type="AlphaFoldDB" id="A0A517YUV7"/>
<dbReference type="PANTHER" id="PTHR10285">
    <property type="entry name" value="URIDINE KINASE"/>
    <property type="match status" value="1"/>
</dbReference>
<evidence type="ECO:0000313" key="2">
    <source>
        <dbReference type="EMBL" id="QDU33996.1"/>
    </source>
</evidence>
<dbReference type="InterPro" id="IPR006083">
    <property type="entry name" value="PRK/URK"/>
</dbReference>
<reference evidence="2 3" key="1">
    <citation type="submission" date="2019-02" db="EMBL/GenBank/DDBJ databases">
        <title>Deep-cultivation of Planctomycetes and their phenomic and genomic characterization uncovers novel biology.</title>
        <authorList>
            <person name="Wiegand S."/>
            <person name="Jogler M."/>
            <person name="Boedeker C."/>
            <person name="Pinto D."/>
            <person name="Vollmers J."/>
            <person name="Rivas-Marin E."/>
            <person name="Kohn T."/>
            <person name="Peeters S.H."/>
            <person name="Heuer A."/>
            <person name="Rast P."/>
            <person name="Oberbeckmann S."/>
            <person name="Bunk B."/>
            <person name="Jeske O."/>
            <person name="Meyerdierks A."/>
            <person name="Storesund J.E."/>
            <person name="Kallscheuer N."/>
            <person name="Luecker S."/>
            <person name="Lage O.M."/>
            <person name="Pohl T."/>
            <person name="Merkel B.J."/>
            <person name="Hornburger P."/>
            <person name="Mueller R.-W."/>
            <person name="Bruemmer F."/>
            <person name="Labrenz M."/>
            <person name="Spormann A.M."/>
            <person name="Op den Camp H."/>
            <person name="Overmann J."/>
            <person name="Amann R."/>
            <person name="Jetten M.S.M."/>
            <person name="Mascher T."/>
            <person name="Medema M.H."/>
            <person name="Devos D.P."/>
            <person name="Kaster A.-K."/>
            <person name="Ovreas L."/>
            <person name="Rohde M."/>
            <person name="Galperin M.Y."/>
            <person name="Jogler C."/>
        </authorList>
    </citation>
    <scope>NUCLEOTIDE SEQUENCE [LARGE SCALE GENOMIC DNA]</scope>
    <source>
        <strain evidence="2 3">KS4</strain>
    </source>
</reference>
<protein>
    <submittedName>
        <fullName evidence="2">Pantothenate kinase</fullName>
        <ecNumber evidence="2">2.7.1.33</ecNumber>
    </submittedName>
</protein>
<dbReference type="GO" id="GO:0005524">
    <property type="term" value="F:ATP binding"/>
    <property type="evidence" value="ECO:0007669"/>
    <property type="project" value="InterPro"/>
</dbReference>
<sequence>MHPSPNHIIITSQATQQLATFLVNQFPPTATHRPVIAIAGPPASGKSTFAHSLASQINNLTAAHYAALIPMDGFHLTNQQLSQQHLTKIKGSPSTFDFSSYKKLLTQAQLKPATPYIPFYDRDLHEPVARQSPEHQIHSQTHLIITEGNYLLLDQPPWTQLQSLFSFSIFINTSADICTARILNRHAQSANPKPQAQIDQHVSHVDQPNMQLVLNHSVPADCVAIWP</sequence>
<dbReference type="Pfam" id="PF00485">
    <property type="entry name" value="PRK"/>
    <property type="match status" value="1"/>
</dbReference>
<dbReference type="Proteomes" id="UP000317369">
    <property type="component" value="Chromosome"/>
</dbReference>
<keyword evidence="2" id="KW-0418">Kinase</keyword>
<keyword evidence="2" id="KW-0808">Transferase</keyword>
<accession>A0A517YUV7</accession>
<dbReference type="GO" id="GO:0004594">
    <property type="term" value="F:pantothenate kinase activity"/>
    <property type="evidence" value="ECO:0007669"/>
    <property type="project" value="UniProtKB-EC"/>
</dbReference>
<name>A0A517YUV7_9BACT</name>
<dbReference type="RefSeq" id="WP_145077491.1">
    <property type="nucleotide sequence ID" value="NZ_CP036425.1"/>
</dbReference>
<dbReference type="Gene3D" id="3.40.50.300">
    <property type="entry name" value="P-loop containing nucleotide triphosphate hydrolases"/>
    <property type="match status" value="3"/>
</dbReference>
<dbReference type="EMBL" id="CP036425">
    <property type="protein sequence ID" value="QDU33996.1"/>
    <property type="molecule type" value="Genomic_DNA"/>
</dbReference>
<dbReference type="InterPro" id="IPR027417">
    <property type="entry name" value="P-loop_NTPase"/>
</dbReference>
<evidence type="ECO:0000313" key="3">
    <source>
        <dbReference type="Proteomes" id="UP000317369"/>
    </source>
</evidence>
<evidence type="ECO:0000259" key="1">
    <source>
        <dbReference type="Pfam" id="PF00485"/>
    </source>
</evidence>
<dbReference type="EC" id="2.7.1.33" evidence="2"/>
<dbReference type="OrthoDB" id="1550976at2"/>
<gene>
    <name evidence="2" type="primary">coaA</name>
    <name evidence="2" type="ORF">KS4_20560</name>
</gene>
<dbReference type="SUPFAM" id="SSF52540">
    <property type="entry name" value="P-loop containing nucleoside triphosphate hydrolases"/>
    <property type="match status" value="1"/>
</dbReference>
<keyword evidence="3" id="KW-1185">Reference proteome</keyword>
<feature type="domain" description="Phosphoribulokinase/uridine kinase" evidence="1">
    <location>
        <begin position="35"/>
        <end position="187"/>
    </location>
</feature>